<dbReference type="SMART" id="SM00432">
    <property type="entry name" value="MADS"/>
    <property type="match status" value="1"/>
</dbReference>
<evidence type="ECO:0000256" key="5">
    <source>
        <dbReference type="ARBA" id="ARBA00023242"/>
    </source>
</evidence>
<dbReference type="EMBL" id="JAATIQ010000245">
    <property type="protein sequence ID" value="KAF4367670.1"/>
    <property type="molecule type" value="Genomic_DNA"/>
</dbReference>
<keyword evidence="5" id="KW-0539">Nucleus</keyword>
<dbReference type="GO" id="GO:0046983">
    <property type="term" value="F:protein dimerization activity"/>
    <property type="evidence" value="ECO:0007669"/>
    <property type="project" value="InterPro"/>
</dbReference>
<dbReference type="PANTHER" id="PTHR48019">
    <property type="entry name" value="SERUM RESPONSE FACTOR HOMOLOG"/>
    <property type="match status" value="1"/>
</dbReference>
<evidence type="ECO:0000256" key="2">
    <source>
        <dbReference type="ARBA" id="ARBA00023015"/>
    </source>
</evidence>
<dbReference type="InterPro" id="IPR036879">
    <property type="entry name" value="TF_MADSbox_sf"/>
</dbReference>
<dbReference type="SUPFAM" id="SSF55455">
    <property type="entry name" value="SRF-like"/>
    <property type="match status" value="1"/>
</dbReference>
<dbReference type="InterPro" id="IPR050142">
    <property type="entry name" value="MADS-box/MEF2_TF"/>
</dbReference>
<evidence type="ECO:0000256" key="3">
    <source>
        <dbReference type="ARBA" id="ARBA00023125"/>
    </source>
</evidence>
<dbReference type="GO" id="GO:0000987">
    <property type="term" value="F:cis-regulatory region sequence-specific DNA binding"/>
    <property type="evidence" value="ECO:0007669"/>
    <property type="project" value="InterPro"/>
</dbReference>
<organism evidence="8 9">
    <name type="scientific">Cannabis sativa</name>
    <name type="common">Hemp</name>
    <name type="synonym">Marijuana</name>
    <dbReference type="NCBI Taxonomy" id="3483"/>
    <lineage>
        <taxon>Eukaryota</taxon>
        <taxon>Viridiplantae</taxon>
        <taxon>Streptophyta</taxon>
        <taxon>Embryophyta</taxon>
        <taxon>Tracheophyta</taxon>
        <taxon>Spermatophyta</taxon>
        <taxon>Magnoliopsida</taxon>
        <taxon>eudicotyledons</taxon>
        <taxon>Gunneridae</taxon>
        <taxon>Pentapetalae</taxon>
        <taxon>rosids</taxon>
        <taxon>fabids</taxon>
        <taxon>Rosales</taxon>
        <taxon>Cannabaceae</taxon>
        <taxon>Cannabis</taxon>
    </lineage>
</organism>
<evidence type="ECO:0000256" key="4">
    <source>
        <dbReference type="ARBA" id="ARBA00023163"/>
    </source>
</evidence>
<sequence>MGRGKLPLELIPKDNARRITFLKRKSCLIKKAYELSTLCDVKVCLIVNDVMNQSSDPIATWPRNPHEVKSLINDYKTAMAQKPNSKRLHTITDFIKEKIKKVNTEIEKLDQTKTMTTSTTNTPSTSTTTPTNQEKAILEESLIVELNGNNQLVEFVSDLDNKIEQVNERMRHLIHLNHYNNFGMQDPFMSSSSSSVQYFHHNHQQLPYYNDNNPQMLLQQQHQMPWIYGQPSSSSSSSSKAHLFPFNPSLSFDMSYHYNNSDPFTRLLNSNDYAIDQYYNGTNLLLEDQANQHNNNIVLESKREGVGAGLHQNDQNGMMLSHNPLMPMQHQNYNVSQPPLPLMPSSTVDTKLHYNQAIPLWDLSPHGDSLGNSINHV</sequence>
<comment type="caution">
    <text evidence="8">The sequence shown here is derived from an EMBL/GenBank/DDBJ whole genome shotgun (WGS) entry which is preliminary data.</text>
</comment>
<dbReference type="GO" id="GO:0045944">
    <property type="term" value="P:positive regulation of transcription by RNA polymerase II"/>
    <property type="evidence" value="ECO:0007669"/>
    <property type="project" value="InterPro"/>
</dbReference>
<evidence type="ECO:0000313" key="8">
    <source>
        <dbReference type="EMBL" id="KAF4367670.1"/>
    </source>
</evidence>
<keyword evidence="9" id="KW-1185">Reference proteome</keyword>
<keyword evidence="3" id="KW-0238">DNA-binding</keyword>
<evidence type="ECO:0000313" key="9">
    <source>
        <dbReference type="Proteomes" id="UP000583929"/>
    </source>
</evidence>
<evidence type="ECO:0000256" key="6">
    <source>
        <dbReference type="SAM" id="MobiDB-lite"/>
    </source>
</evidence>
<keyword evidence="2" id="KW-0805">Transcription regulation</keyword>
<evidence type="ECO:0000259" key="7">
    <source>
        <dbReference type="PROSITE" id="PS50066"/>
    </source>
</evidence>
<dbReference type="Pfam" id="PF00319">
    <property type="entry name" value="SRF-TF"/>
    <property type="match status" value="1"/>
</dbReference>
<dbReference type="GO" id="GO:0005634">
    <property type="term" value="C:nucleus"/>
    <property type="evidence" value="ECO:0007669"/>
    <property type="project" value="UniProtKB-SubCell"/>
</dbReference>
<dbReference type="PROSITE" id="PS50066">
    <property type="entry name" value="MADS_BOX_2"/>
    <property type="match status" value="1"/>
</dbReference>
<name>A0A7J6FD17_CANSA</name>
<reference evidence="8 9" key="1">
    <citation type="journal article" date="2020" name="bioRxiv">
        <title>Sequence and annotation of 42 cannabis genomes reveals extensive copy number variation in cannabinoid synthesis and pathogen resistance genes.</title>
        <authorList>
            <person name="Mckernan K.J."/>
            <person name="Helbert Y."/>
            <person name="Kane L.T."/>
            <person name="Ebling H."/>
            <person name="Zhang L."/>
            <person name="Liu B."/>
            <person name="Eaton Z."/>
            <person name="Mclaughlin S."/>
            <person name="Kingan S."/>
            <person name="Baybayan P."/>
            <person name="Concepcion G."/>
            <person name="Jordan M."/>
            <person name="Riva A."/>
            <person name="Barbazuk W."/>
            <person name="Harkins T."/>
        </authorList>
    </citation>
    <scope>NUCLEOTIDE SEQUENCE [LARGE SCALE GENOMIC DNA]</scope>
    <source>
        <strain evidence="9">cv. Jamaican Lion 4</strain>
        <tissue evidence="8">Leaf</tissue>
    </source>
</reference>
<gene>
    <name evidence="8" type="ORF">G4B88_001422</name>
</gene>
<comment type="subcellular location">
    <subcellularLocation>
        <location evidence="1">Nucleus</location>
    </subcellularLocation>
</comment>
<dbReference type="InterPro" id="IPR002100">
    <property type="entry name" value="TF_MADSbox"/>
</dbReference>
<proteinExistence type="predicted"/>
<evidence type="ECO:0000256" key="1">
    <source>
        <dbReference type="ARBA" id="ARBA00004123"/>
    </source>
</evidence>
<dbReference type="InterPro" id="IPR033897">
    <property type="entry name" value="SRF-like_MADS-box"/>
</dbReference>
<dbReference type="Proteomes" id="UP000583929">
    <property type="component" value="Unassembled WGS sequence"/>
</dbReference>
<dbReference type="CDD" id="cd00266">
    <property type="entry name" value="MADS_SRF_like"/>
    <property type="match status" value="1"/>
</dbReference>
<keyword evidence="4" id="KW-0804">Transcription</keyword>
<accession>A0A7J6FD17</accession>
<dbReference type="Gene3D" id="3.40.1810.10">
    <property type="entry name" value="Transcription factor, MADS-box"/>
    <property type="match status" value="1"/>
</dbReference>
<dbReference type="GO" id="GO:0000981">
    <property type="term" value="F:DNA-binding transcription factor activity, RNA polymerase II-specific"/>
    <property type="evidence" value="ECO:0007669"/>
    <property type="project" value="InterPro"/>
</dbReference>
<feature type="region of interest" description="Disordered" evidence="6">
    <location>
        <begin position="113"/>
        <end position="132"/>
    </location>
</feature>
<feature type="domain" description="MADS-box" evidence="7">
    <location>
        <begin position="1"/>
        <end position="47"/>
    </location>
</feature>
<protein>
    <recommendedName>
        <fullName evidence="7">MADS-box domain-containing protein</fullName>
    </recommendedName>
</protein>
<dbReference type="PRINTS" id="PR00404">
    <property type="entry name" value="MADSDOMAIN"/>
</dbReference>
<dbReference type="AlphaFoldDB" id="A0A7J6FD17"/>